<evidence type="ECO:0000313" key="2">
    <source>
        <dbReference type="Proteomes" id="UP000706039"/>
    </source>
</evidence>
<keyword evidence="2" id="KW-1185">Reference proteome</keyword>
<dbReference type="Proteomes" id="UP000706039">
    <property type="component" value="Unassembled WGS sequence"/>
</dbReference>
<proteinExistence type="predicted"/>
<evidence type="ECO:0000313" key="1">
    <source>
        <dbReference type="EMBL" id="MBY8825015.1"/>
    </source>
</evidence>
<dbReference type="EMBL" id="JAINVV010000011">
    <property type="protein sequence ID" value="MBY8825015.1"/>
    <property type="molecule type" value="Genomic_DNA"/>
</dbReference>
<protein>
    <submittedName>
        <fullName evidence="1">Uncharacterized protein</fullName>
    </submittedName>
</protein>
<name>A0ABS7PWJ6_9SPHN</name>
<reference evidence="1 2" key="1">
    <citation type="submission" date="2021-08" db="EMBL/GenBank/DDBJ databases">
        <authorList>
            <person name="Tuo L."/>
        </authorList>
    </citation>
    <scope>NUCLEOTIDE SEQUENCE [LARGE SCALE GENOMIC DNA]</scope>
    <source>
        <strain evidence="1 2">JCM 31229</strain>
    </source>
</reference>
<accession>A0ABS7PWJ6</accession>
<sequence>MGERLFTMVCEYRGGTYIAQVRAVDPRGAIAAWAVLLRTDRPVPRSSAHLARAVSANIARGDRPVAMDGLSGVWCFTALCGGDLMILDIVDSVPTPG</sequence>
<comment type="caution">
    <text evidence="1">The sequence shown here is derived from an EMBL/GenBank/DDBJ whole genome shotgun (WGS) entry which is preliminary data.</text>
</comment>
<dbReference type="RefSeq" id="WP_222992123.1">
    <property type="nucleotide sequence ID" value="NZ_JAINVV010000011.1"/>
</dbReference>
<gene>
    <name evidence="1" type="ORF">K7G82_22115</name>
</gene>
<organism evidence="1 2">
    <name type="scientific">Sphingomonas colocasiae</name>
    <dbReference type="NCBI Taxonomy" id="1848973"/>
    <lineage>
        <taxon>Bacteria</taxon>
        <taxon>Pseudomonadati</taxon>
        <taxon>Pseudomonadota</taxon>
        <taxon>Alphaproteobacteria</taxon>
        <taxon>Sphingomonadales</taxon>
        <taxon>Sphingomonadaceae</taxon>
        <taxon>Sphingomonas</taxon>
    </lineage>
</organism>